<gene>
    <name evidence="8" type="primary">GATB</name>
    <name evidence="11" type="ORF">CBR_g20386</name>
</gene>
<evidence type="ECO:0000256" key="3">
    <source>
        <dbReference type="ARBA" id="ARBA00022741"/>
    </source>
</evidence>
<feature type="region of interest" description="Disordered" evidence="9">
    <location>
        <begin position="43"/>
        <end position="68"/>
    </location>
</feature>
<comment type="catalytic activity">
    <reaction evidence="7 8">
        <text>L-glutamyl-tRNA(Gln) + L-glutamine + ATP + H2O = L-glutaminyl-tRNA(Gln) + L-glutamate + ADP + phosphate + H(+)</text>
        <dbReference type="Rhea" id="RHEA:17521"/>
        <dbReference type="Rhea" id="RHEA-COMP:9681"/>
        <dbReference type="Rhea" id="RHEA-COMP:9684"/>
        <dbReference type="ChEBI" id="CHEBI:15377"/>
        <dbReference type="ChEBI" id="CHEBI:15378"/>
        <dbReference type="ChEBI" id="CHEBI:29985"/>
        <dbReference type="ChEBI" id="CHEBI:30616"/>
        <dbReference type="ChEBI" id="CHEBI:43474"/>
        <dbReference type="ChEBI" id="CHEBI:58359"/>
        <dbReference type="ChEBI" id="CHEBI:78520"/>
        <dbReference type="ChEBI" id="CHEBI:78521"/>
        <dbReference type="ChEBI" id="CHEBI:456216"/>
    </reaction>
</comment>
<dbReference type="FunFam" id="1.10.10.410:FF:000001">
    <property type="entry name" value="Aspartyl/glutamyl-tRNA(Asn/Gln) amidotransferase subunit B"/>
    <property type="match status" value="1"/>
</dbReference>
<comment type="subunit">
    <text evidence="8">Subunit of the heterotrimeric GatCAB amidotransferase (AdT) complex, composed of A, B and C subunits.</text>
</comment>
<feature type="domain" description="Asn/Gln amidotransferase" evidence="10">
    <location>
        <begin position="496"/>
        <end position="643"/>
    </location>
</feature>
<sequence>MHPSAAHAISWSGVQRSSAASICLCPPAERVACSGGATGGQPRVHSLWGPPQQRRDVNGGANRFPTRRQVPPPKGCVCDALPKETGMKSLSVRGKEEGCQGGGGGGRRRLLLLSRGSGASWTTSGPSSSRTAESWANHCCRTLLTVRAASTATDVAEAATEYEAVIGLETHVQLAAKTKAFCSCPSEFGAEPNSNVCPVCMGLPGTLPVLNEKVLELAVRTSLALGCNIARTSKFDRKQYFYPDLPKGYQISQFDEPLATGGHVDIDLPVESGGGHCRVGITRAHVEEDAGKIVYAGADRLSGSEYTQVDLNRAGIPVLEIVSEPDMRTGLQAAEYASEVQRIVRYIGVSNGNMQEGSMRCDVNVSVRPKGRAKLGTKVEIKNMNSFSAIQKAIDFEIVRQVELLKEGKGDDICQETRLWDEGNQQTIAMRSKEGLADYRYFPEPDLREVVLAEEYIDRVRQTVPELPHEKRRRYEAAGLSMKDVLVLANDVDVAEYFEAVLACGTDVKSAANWIMGDVTAFLKANKMTVRDMKMLPSSLAELISLIEDKTISGKIGKEILPELLTTGTAPRKIVEAKGLLQISDPAALEAIIDEVLAANPKQLQDYRQGKTKLQGFFTGQVMKKSGGKANPVLMNEILVRKLNSG</sequence>
<evidence type="ECO:0000256" key="6">
    <source>
        <dbReference type="ARBA" id="ARBA00047380"/>
    </source>
</evidence>
<dbReference type="PANTHER" id="PTHR11659:SF0">
    <property type="entry name" value="GLUTAMYL-TRNA(GLN) AMIDOTRANSFERASE SUBUNIT B, MITOCHONDRIAL"/>
    <property type="match status" value="1"/>
</dbReference>
<dbReference type="InterPro" id="IPR018027">
    <property type="entry name" value="Asn/Gln_amidotransferase"/>
</dbReference>
<dbReference type="GO" id="GO:0005739">
    <property type="term" value="C:mitochondrion"/>
    <property type="evidence" value="ECO:0007669"/>
    <property type="project" value="UniProtKB-SubCell"/>
</dbReference>
<dbReference type="GO" id="GO:0050567">
    <property type="term" value="F:glutaminyl-tRNA synthase (glutamine-hydrolyzing) activity"/>
    <property type="evidence" value="ECO:0007669"/>
    <property type="project" value="UniProtKB-UniRule"/>
</dbReference>
<dbReference type="SMART" id="SM00845">
    <property type="entry name" value="GatB_Yqey"/>
    <property type="match status" value="1"/>
</dbReference>
<proteinExistence type="inferred from homology"/>
<dbReference type="Pfam" id="PF02934">
    <property type="entry name" value="GatB_N"/>
    <property type="match status" value="1"/>
</dbReference>
<dbReference type="InterPro" id="IPR003789">
    <property type="entry name" value="Asn/Gln_tRNA_amidoTrase-B-like"/>
</dbReference>
<dbReference type="GO" id="GO:0032543">
    <property type="term" value="P:mitochondrial translation"/>
    <property type="evidence" value="ECO:0007669"/>
    <property type="project" value="UniProtKB-UniRule"/>
</dbReference>
<dbReference type="Gene3D" id="1.10.10.410">
    <property type="match status" value="1"/>
</dbReference>
<dbReference type="GO" id="GO:0030956">
    <property type="term" value="C:glutamyl-tRNA(Gln) amidotransferase complex"/>
    <property type="evidence" value="ECO:0007669"/>
    <property type="project" value="UniProtKB-UniRule"/>
</dbReference>
<evidence type="ECO:0000259" key="10">
    <source>
        <dbReference type="SMART" id="SM00845"/>
    </source>
</evidence>
<dbReference type="GO" id="GO:0050566">
    <property type="term" value="F:asparaginyl-tRNA synthase (glutamine-hydrolyzing) activity"/>
    <property type="evidence" value="ECO:0007669"/>
    <property type="project" value="RHEA"/>
</dbReference>
<dbReference type="PANTHER" id="PTHR11659">
    <property type="entry name" value="GLUTAMYL-TRNA GLN AMIDOTRANSFERASE SUBUNIT B MITOCHONDRIAL AND PROKARYOTIC PET112-RELATED"/>
    <property type="match status" value="1"/>
</dbReference>
<dbReference type="NCBIfam" id="TIGR00133">
    <property type="entry name" value="gatB"/>
    <property type="match status" value="1"/>
</dbReference>
<keyword evidence="5 8" id="KW-0648">Protein biosynthesis</keyword>
<evidence type="ECO:0000256" key="5">
    <source>
        <dbReference type="ARBA" id="ARBA00022917"/>
    </source>
</evidence>
<comment type="function">
    <text evidence="8">Allows the formation of correctly charged Gln-tRNA(Gln) through the transamidation of misacylated Glu-tRNA(Gln) in chloroplasts and mitochondria. The reaction takes place in the presence of glutamine and ATP through an activated gamma-phospho-Glu-tRNA(Gln).</text>
</comment>
<dbReference type="Proteomes" id="UP000265515">
    <property type="component" value="Unassembled WGS sequence"/>
</dbReference>
<dbReference type="Pfam" id="PF02637">
    <property type="entry name" value="GatB_Yqey"/>
    <property type="match status" value="1"/>
</dbReference>
<evidence type="ECO:0000256" key="8">
    <source>
        <dbReference type="HAMAP-Rule" id="MF_03147"/>
    </source>
</evidence>
<dbReference type="EC" id="6.3.5.-" evidence="8"/>
<dbReference type="SUPFAM" id="SSF89095">
    <property type="entry name" value="GatB/YqeY motif"/>
    <property type="match status" value="1"/>
</dbReference>
<evidence type="ECO:0000256" key="2">
    <source>
        <dbReference type="ARBA" id="ARBA00022598"/>
    </source>
</evidence>
<dbReference type="GO" id="GO:0009507">
    <property type="term" value="C:chloroplast"/>
    <property type="evidence" value="ECO:0007669"/>
    <property type="project" value="UniProtKB-SubCell"/>
</dbReference>
<dbReference type="NCBIfam" id="NF004014">
    <property type="entry name" value="PRK05477.1-4"/>
    <property type="match status" value="1"/>
</dbReference>
<protein>
    <recommendedName>
        <fullName evidence="8">Glutamyl-tRNA(Gln) amidotransferase subunit B, chloroplastic/mitochondrial</fullName>
        <shortName evidence="8">Glu-AdT subunit B</shortName>
        <ecNumber evidence="8">6.3.5.-</ecNumber>
    </recommendedName>
</protein>
<dbReference type="STRING" id="69332.A0A388JUB6"/>
<dbReference type="InterPro" id="IPR014746">
    <property type="entry name" value="Gln_synth/guanido_kin_cat_dom"/>
</dbReference>
<keyword evidence="2 8" id="KW-0436">Ligase</keyword>
<comment type="caution">
    <text evidence="11">The sequence shown here is derived from an EMBL/GenBank/DDBJ whole genome shotgun (WGS) entry which is preliminary data.</text>
</comment>
<dbReference type="GO" id="GO:0070681">
    <property type="term" value="P:glutaminyl-tRNAGln biosynthesis via transamidation"/>
    <property type="evidence" value="ECO:0007669"/>
    <property type="project" value="UniProtKB-UniRule"/>
</dbReference>
<dbReference type="InterPro" id="IPR017959">
    <property type="entry name" value="Asn/Gln-tRNA_amidoTrfase_suB/E"/>
</dbReference>
<keyword evidence="3 8" id="KW-0547">Nucleotide-binding</keyword>
<dbReference type="OrthoDB" id="1722066at2759"/>
<organism evidence="11 12">
    <name type="scientific">Chara braunii</name>
    <name type="common">Braun's stonewort</name>
    <dbReference type="NCBI Taxonomy" id="69332"/>
    <lineage>
        <taxon>Eukaryota</taxon>
        <taxon>Viridiplantae</taxon>
        <taxon>Streptophyta</taxon>
        <taxon>Charophyceae</taxon>
        <taxon>Charales</taxon>
        <taxon>Characeae</taxon>
        <taxon>Chara</taxon>
    </lineage>
</organism>
<keyword evidence="12" id="KW-1185">Reference proteome</keyword>
<dbReference type="EMBL" id="BFEA01000019">
    <property type="protein sequence ID" value="GBG61353.1"/>
    <property type="molecule type" value="Genomic_DNA"/>
</dbReference>
<evidence type="ECO:0000256" key="4">
    <source>
        <dbReference type="ARBA" id="ARBA00022840"/>
    </source>
</evidence>
<keyword evidence="8" id="KW-0496">Mitochondrion</keyword>
<dbReference type="HAMAP" id="MF_00121">
    <property type="entry name" value="GatB"/>
    <property type="match status" value="1"/>
</dbReference>
<evidence type="ECO:0000256" key="1">
    <source>
        <dbReference type="ARBA" id="ARBA00005306"/>
    </source>
</evidence>
<dbReference type="InterPro" id="IPR004413">
    <property type="entry name" value="GatB"/>
</dbReference>
<keyword evidence="4 8" id="KW-0067">ATP-binding</keyword>
<evidence type="ECO:0000313" key="11">
    <source>
        <dbReference type="EMBL" id="GBG61353.1"/>
    </source>
</evidence>
<keyword evidence="8" id="KW-0150">Chloroplast</keyword>
<keyword evidence="8" id="KW-0934">Plastid</keyword>
<evidence type="ECO:0000256" key="7">
    <source>
        <dbReference type="ARBA" id="ARBA00047913"/>
    </source>
</evidence>
<dbReference type="NCBIfam" id="NF004012">
    <property type="entry name" value="PRK05477.1-2"/>
    <property type="match status" value="1"/>
</dbReference>
<dbReference type="OMA" id="ARKWWMG"/>
<dbReference type="Gramene" id="GBG61353">
    <property type="protein sequence ID" value="GBG61353"/>
    <property type="gene ID" value="CBR_g20386"/>
</dbReference>
<evidence type="ECO:0000256" key="9">
    <source>
        <dbReference type="SAM" id="MobiDB-lite"/>
    </source>
</evidence>
<reference evidence="11 12" key="1">
    <citation type="journal article" date="2018" name="Cell">
        <title>The Chara Genome: Secondary Complexity and Implications for Plant Terrestrialization.</title>
        <authorList>
            <person name="Nishiyama T."/>
            <person name="Sakayama H."/>
            <person name="Vries J.D."/>
            <person name="Buschmann H."/>
            <person name="Saint-Marcoux D."/>
            <person name="Ullrich K.K."/>
            <person name="Haas F.B."/>
            <person name="Vanderstraeten L."/>
            <person name="Becker D."/>
            <person name="Lang D."/>
            <person name="Vosolsobe S."/>
            <person name="Rombauts S."/>
            <person name="Wilhelmsson P.K.I."/>
            <person name="Janitza P."/>
            <person name="Kern R."/>
            <person name="Heyl A."/>
            <person name="Rumpler F."/>
            <person name="Villalobos L.I.A.C."/>
            <person name="Clay J.M."/>
            <person name="Skokan R."/>
            <person name="Toyoda A."/>
            <person name="Suzuki Y."/>
            <person name="Kagoshima H."/>
            <person name="Schijlen E."/>
            <person name="Tajeshwar N."/>
            <person name="Catarino B."/>
            <person name="Hetherington A.J."/>
            <person name="Saltykova A."/>
            <person name="Bonnot C."/>
            <person name="Breuninger H."/>
            <person name="Symeonidi A."/>
            <person name="Radhakrishnan G.V."/>
            <person name="Van Nieuwerburgh F."/>
            <person name="Deforce D."/>
            <person name="Chang C."/>
            <person name="Karol K.G."/>
            <person name="Hedrich R."/>
            <person name="Ulvskov P."/>
            <person name="Glockner G."/>
            <person name="Delwiche C.F."/>
            <person name="Petrasek J."/>
            <person name="Van de Peer Y."/>
            <person name="Friml J."/>
            <person name="Beilby M."/>
            <person name="Dolan L."/>
            <person name="Kohara Y."/>
            <person name="Sugano S."/>
            <person name="Fujiyama A."/>
            <person name="Delaux P.-M."/>
            <person name="Quint M."/>
            <person name="TheiBen G."/>
            <person name="Hagemann M."/>
            <person name="Harholt J."/>
            <person name="Dunand C."/>
            <person name="Zachgo S."/>
            <person name="Langdale J."/>
            <person name="Maumus F."/>
            <person name="Straeten D.V.D."/>
            <person name="Gould S.B."/>
            <person name="Rensing S.A."/>
        </authorList>
    </citation>
    <scope>NUCLEOTIDE SEQUENCE [LARGE SCALE GENOMIC DNA]</scope>
    <source>
        <strain evidence="11 12">S276</strain>
    </source>
</reference>
<name>A0A388JUB6_CHABU</name>
<dbReference type="InterPro" id="IPR023168">
    <property type="entry name" value="GatB_Yqey_C_2"/>
</dbReference>
<accession>A0A388JUB6</accession>
<dbReference type="AlphaFoldDB" id="A0A388JUB6"/>
<dbReference type="InterPro" id="IPR006075">
    <property type="entry name" value="Asn/Gln-tRNA_Trfase_suB/E_cat"/>
</dbReference>
<dbReference type="GO" id="GO:0005524">
    <property type="term" value="F:ATP binding"/>
    <property type="evidence" value="ECO:0007669"/>
    <property type="project" value="UniProtKB-KW"/>
</dbReference>
<comment type="subcellular location">
    <subcellularLocation>
        <location evidence="8">Mitochondrion</location>
    </subcellularLocation>
    <subcellularLocation>
        <location evidence="8">Plastid</location>
        <location evidence="8">Chloroplast</location>
    </subcellularLocation>
</comment>
<comment type="catalytic activity">
    <reaction evidence="6">
        <text>L-aspartyl-tRNA(Asn) + L-glutamine + ATP + H2O = L-asparaginyl-tRNA(Asn) + L-glutamate + ADP + phosphate + 2 H(+)</text>
        <dbReference type="Rhea" id="RHEA:14513"/>
        <dbReference type="Rhea" id="RHEA-COMP:9674"/>
        <dbReference type="Rhea" id="RHEA-COMP:9677"/>
        <dbReference type="ChEBI" id="CHEBI:15377"/>
        <dbReference type="ChEBI" id="CHEBI:15378"/>
        <dbReference type="ChEBI" id="CHEBI:29985"/>
        <dbReference type="ChEBI" id="CHEBI:30616"/>
        <dbReference type="ChEBI" id="CHEBI:43474"/>
        <dbReference type="ChEBI" id="CHEBI:58359"/>
        <dbReference type="ChEBI" id="CHEBI:78515"/>
        <dbReference type="ChEBI" id="CHEBI:78516"/>
        <dbReference type="ChEBI" id="CHEBI:456216"/>
    </reaction>
</comment>
<comment type="similarity">
    <text evidence="1 8">Belongs to the GatB/GatE family. GatB subfamily.</text>
</comment>
<evidence type="ECO:0000313" key="12">
    <source>
        <dbReference type="Proteomes" id="UP000265515"/>
    </source>
</evidence>
<dbReference type="SUPFAM" id="SSF55931">
    <property type="entry name" value="Glutamine synthetase/guanido kinase"/>
    <property type="match status" value="1"/>
</dbReference>